<gene>
    <name evidence="4" type="primary">LOC100371683</name>
</gene>
<feature type="compositionally biased region" description="Basic and acidic residues" evidence="2">
    <location>
        <begin position="1"/>
        <end position="12"/>
    </location>
</feature>
<feature type="coiled-coil region" evidence="1">
    <location>
        <begin position="463"/>
        <end position="518"/>
    </location>
</feature>
<feature type="coiled-coil region" evidence="1">
    <location>
        <begin position="161"/>
        <end position="258"/>
    </location>
</feature>
<organism evidence="3 4">
    <name type="scientific">Saccoglossus kowalevskii</name>
    <name type="common">Acorn worm</name>
    <dbReference type="NCBI Taxonomy" id="10224"/>
    <lineage>
        <taxon>Eukaryota</taxon>
        <taxon>Metazoa</taxon>
        <taxon>Hemichordata</taxon>
        <taxon>Enteropneusta</taxon>
        <taxon>Harrimaniidae</taxon>
        <taxon>Saccoglossus</taxon>
    </lineage>
</organism>
<feature type="region of interest" description="Disordered" evidence="2">
    <location>
        <begin position="816"/>
        <end position="847"/>
    </location>
</feature>
<keyword evidence="1" id="KW-0175">Coiled coil</keyword>
<feature type="coiled-coil region" evidence="1">
    <location>
        <begin position="359"/>
        <end position="404"/>
    </location>
</feature>
<dbReference type="GeneID" id="100371683"/>
<evidence type="ECO:0000256" key="1">
    <source>
        <dbReference type="SAM" id="Coils"/>
    </source>
</evidence>
<feature type="compositionally biased region" description="Basic residues" evidence="2">
    <location>
        <begin position="827"/>
        <end position="847"/>
    </location>
</feature>
<evidence type="ECO:0000313" key="3">
    <source>
        <dbReference type="Proteomes" id="UP000694865"/>
    </source>
</evidence>
<dbReference type="PANTHER" id="PTHR18863:SF6">
    <property type="entry name" value="COILED-COIL DOMAIN-CONTAINING PROTEIN 170"/>
    <property type="match status" value="1"/>
</dbReference>
<proteinExistence type="predicted"/>
<dbReference type="PANTHER" id="PTHR18863">
    <property type="entry name" value="TSEC-2-RELATED"/>
    <property type="match status" value="1"/>
</dbReference>
<dbReference type="InterPro" id="IPR039139">
    <property type="entry name" value="CCDC170-like"/>
</dbReference>
<feature type="region of interest" description="Disordered" evidence="2">
    <location>
        <begin position="1"/>
        <end position="23"/>
    </location>
</feature>
<protein>
    <submittedName>
        <fullName evidence="4">Coiled-coil domain-containing protein 170-like isoform X2</fullName>
    </submittedName>
</protein>
<evidence type="ECO:0000313" key="4">
    <source>
        <dbReference type="RefSeq" id="XP_006820634.1"/>
    </source>
</evidence>
<sequence>MSSYFRDGHLDGLPRLPPRHGLVDSHYRGSKLTRFDESSFHDSSADRWIHNRSAPSSLHLRSASPVLGGPHTPAPPPTAHRMVQELHDQVSFLRSELEKKDRLVSELTRAPESPRLRRRSVDDSNIEALYSAELSRSRSPSQQRFVAESTRSEFTALQVKHDRLMSEIRDVESKLTAKELQLQDMRLEIGTYKENESRQAALIESLRERLRIIENETGSLETTHTRGEITIAALQRENRQHQDRILEMESRIRSMTIEKEESVQKALDAERRFSELSLEMSRALAIDGSSQLTGGFERISSRVNELVQENLLLRGRLNTLTEHLNSAELESKASRETIMRLVSEISREQKSVSSTVSTVENMRVERDSAMMRKNELEREVQLLKERMEANRRAWESTRMELEHRDTRVSALDHDLKTHQYNAQVAEASLRSLKESLAALLGDSFMSYDEESIKEKVRQLHLSVREKDARVELLENKLKTLTDQLESQVNLHQCAIRRAKEAEFELDSHRGRMHSLEGELATREVLRDGLLSDKEKYMTFLQKMASILKVDQMASDVGFDMYEDALMSRTSQLVRMESDAVANKTTAVYTLQRKVKNLREQLDSKDLHLDLLRKKISNLEEGLHGRSGLQKDRDDLEFSYKKLRKENERLRGLLGTARETIKDLKVELLNSSNLKIQTLDQQEKIEQLLSSIDHLERTKEKQSRKLTGIKQELEFTEHEVTEERTRVETALVQVENELRATKRLLEETARRERQLVDFRQVMARMLGLDVGTLAVPDYEIIARLEKLIQAHHSHSFTTHTLEHSLTDMERGLKDGFSDARGILGTSPRRSRARSLSPSRRRHIHTTKY</sequence>
<dbReference type="RefSeq" id="XP_006820634.1">
    <property type="nucleotide sequence ID" value="XM_006820571.1"/>
</dbReference>
<name>A0ABM0MKU3_SACKO</name>
<evidence type="ECO:0000256" key="2">
    <source>
        <dbReference type="SAM" id="MobiDB-lite"/>
    </source>
</evidence>
<feature type="coiled-coil region" evidence="1">
    <location>
        <begin position="594"/>
        <end position="750"/>
    </location>
</feature>
<accession>A0ABM0MKU3</accession>
<reference evidence="4" key="1">
    <citation type="submission" date="2025-08" db="UniProtKB">
        <authorList>
            <consortium name="RefSeq"/>
        </authorList>
    </citation>
    <scope>IDENTIFICATION</scope>
    <source>
        <tissue evidence="4">Testes</tissue>
    </source>
</reference>
<dbReference type="Proteomes" id="UP000694865">
    <property type="component" value="Unplaced"/>
</dbReference>
<keyword evidence="3" id="KW-1185">Reference proteome</keyword>